<dbReference type="PRINTS" id="PR00502">
    <property type="entry name" value="NUDIXFAMILY"/>
</dbReference>
<dbReference type="CDD" id="cd03425">
    <property type="entry name" value="NUDIX_MutT_NudA_like"/>
    <property type="match status" value="1"/>
</dbReference>
<evidence type="ECO:0000256" key="13">
    <source>
        <dbReference type="ARBA" id="ARBA00040794"/>
    </source>
</evidence>
<keyword evidence="3" id="KW-0515">Mutator protein</keyword>
<dbReference type="InterPro" id="IPR020476">
    <property type="entry name" value="Nudix_hydrolase"/>
</dbReference>
<keyword evidence="9" id="KW-0234">DNA repair</keyword>
<comment type="catalytic activity">
    <reaction evidence="11">
        <text>8-oxo-GTP + H2O = 8-oxo-GMP + diphosphate + H(+)</text>
        <dbReference type="Rhea" id="RHEA:67616"/>
        <dbReference type="ChEBI" id="CHEBI:15377"/>
        <dbReference type="ChEBI" id="CHEBI:15378"/>
        <dbReference type="ChEBI" id="CHEBI:33019"/>
        <dbReference type="ChEBI" id="CHEBI:143553"/>
        <dbReference type="ChEBI" id="CHEBI:145694"/>
    </reaction>
</comment>
<evidence type="ECO:0000256" key="3">
    <source>
        <dbReference type="ARBA" id="ARBA00022457"/>
    </source>
</evidence>
<evidence type="ECO:0000256" key="15">
    <source>
        <dbReference type="ARBA" id="ARBA00041979"/>
    </source>
</evidence>
<dbReference type="Pfam" id="PF00293">
    <property type="entry name" value="NUDIX"/>
    <property type="match status" value="1"/>
</dbReference>
<evidence type="ECO:0000256" key="5">
    <source>
        <dbReference type="ARBA" id="ARBA00022723"/>
    </source>
</evidence>
<evidence type="ECO:0000256" key="9">
    <source>
        <dbReference type="ARBA" id="ARBA00023204"/>
    </source>
</evidence>
<keyword evidence="4" id="KW-0235">DNA replication</keyword>
<organism evidence="19 20">
    <name type="scientific">Proteus terrae subsp. cibarius</name>
    <dbReference type="NCBI Taxonomy" id="626774"/>
    <lineage>
        <taxon>Bacteria</taxon>
        <taxon>Pseudomonadati</taxon>
        <taxon>Pseudomonadota</taxon>
        <taxon>Gammaproteobacteria</taxon>
        <taxon>Enterobacterales</taxon>
        <taxon>Morganellaceae</taxon>
        <taxon>Proteus</taxon>
    </lineage>
</organism>
<evidence type="ECO:0000256" key="6">
    <source>
        <dbReference type="ARBA" id="ARBA00022763"/>
    </source>
</evidence>
<dbReference type="InterPro" id="IPR047127">
    <property type="entry name" value="MutT-like"/>
</dbReference>
<feature type="domain" description="Nudix hydrolase" evidence="18">
    <location>
        <begin position="4"/>
        <end position="129"/>
    </location>
</feature>
<protein>
    <recommendedName>
        <fullName evidence="13">8-oxo-dGTP diphosphatase</fullName>
        <ecNumber evidence="12">3.6.1.55</ecNumber>
    </recommendedName>
    <alternativeName>
        <fullName evidence="16">7,8-dihydro-8-oxoguanine-triphosphatase</fullName>
    </alternativeName>
    <alternativeName>
        <fullName evidence="15">Mutator protein MutT</fullName>
    </alternativeName>
    <alternativeName>
        <fullName evidence="14">dGTP pyrophosphohydrolase</fullName>
    </alternativeName>
</protein>
<dbReference type="PANTHER" id="PTHR47707:SF1">
    <property type="entry name" value="NUDIX HYDROLASE FAMILY PROTEIN"/>
    <property type="match status" value="1"/>
</dbReference>
<keyword evidence="8" id="KW-0460">Magnesium</keyword>
<evidence type="ECO:0000256" key="10">
    <source>
        <dbReference type="ARBA" id="ARBA00035861"/>
    </source>
</evidence>
<evidence type="ECO:0000256" key="1">
    <source>
        <dbReference type="ARBA" id="ARBA00001946"/>
    </source>
</evidence>
<reference evidence="19 20" key="1">
    <citation type="submission" date="2020-01" db="EMBL/GenBank/DDBJ databases">
        <title>The genomic epidemiology of tigecycline resistance gene tet(X) variants in a swine farm in China.</title>
        <authorList>
            <person name="Peng K."/>
            <person name="Li R."/>
        </authorList>
    </citation>
    <scope>NUCLEOTIDE SEQUENCE [LARGE SCALE GENOMIC DNA]</scope>
    <source>
        <strain evidence="19 20">ZF1</strain>
    </source>
</reference>
<evidence type="ECO:0000256" key="12">
    <source>
        <dbReference type="ARBA" id="ARBA00038905"/>
    </source>
</evidence>
<dbReference type="Proteomes" id="UP000501338">
    <property type="component" value="Chromosome"/>
</dbReference>
<dbReference type="PROSITE" id="PS00893">
    <property type="entry name" value="NUDIX_BOX"/>
    <property type="match status" value="1"/>
</dbReference>
<proteinExistence type="inferred from homology"/>
<dbReference type="InterPro" id="IPR015797">
    <property type="entry name" value="NUDIX_hydrolase-like_dom_sf"/>
</dbReference>
<dbReference type="EC" id="3.6.1.55" evidence="12"/>
<comment type="cofactor">
    <cofactor evidence="1">
        <name>Mg(2+)</name>
        <dbReference type="ChEBI" id="CHEBI:18420"/>
    </cofactor>
</comment>
<dbReference type="Gene3D" id="3.90.79.10">
    <property type="entry name" value="Nucleoside Triphosphate Pyrophosphohydrolase"/>
    <property type="match status" value="1"/>
</dbReference>
<evidence type="ECO:0000256" key="4">
    <source>
        <dbReference type="ARBA" id="ARBA00022705"/>
    </source>
</evidence>
<dbReference type="InterPro" id="IPR020084">
    <property type="entry name" value="NUDIX_hydrolase_CS"/>
</dbReference>
<evidence type="ECO:0000256" key="16">
    <source>
        <dbReference type="ARBA" id="ARBA00042798"/>
    </source>
</evidence>
<gene>
    <name evidence="19" type="ORF">GTH23_05540</name>
</gene>
<keyword evidence="20" id="KW-1185">Reference proteome</keyword>
<keyword evidence="6" id="KW-0227">DNA damage</keyword>
<evidence type="ECO:0000256" key="7">
    <source>
        <dbReference type="ARBA" id="ARBA00022801"/>
    </source>
</evidence>
<accession>A0ABX6JP64</accession>
<name>A0ABX6JP64_9GAMM</name>
<keyword evidence="5" id="KW-0479">Metal-binding</keyword>
<evidence type="ECO:0000256" key="2">
    <source>
        <dbReference type="ARBA" id="ARBA00005582"/>
    </source>
</evidence>
<dbReference type="GeneID" id="57333182"/>
<dbReference type="PROSITE" id="PS51462">
    <property type="entry name" value="NUDIX"/>
    <property type="match status" value="1"/>
</dbReference>
<keyword evidence="7 17" id="KW-0378">Hydrolase</keyword>
<dbReference type="RefSeq" id="WP_099660541.1">
    <property type="nucleotide sequence ID" value="NZ_CP045008.1"/>
</dbReference>
<evidence type="ECO:0000256" key="17">
    <source>
        <dbReference type="RuleBase" id="RU003476"/>
    </source>
</evidence>
<evidence type="ECO:0000259" key="18">
    <source>
        <dbReference type="PROSITE" id="PS51462"/>
    </source>
</evidence>
<comment type="similarity">
    <text evidence="2 17">Belongs to the Nudix hydrolase family.</text>
</comment>
<evidence type="ECO:0000256" key="11">
    <source>
        <dbReference type="ARBA" id="ARBA00036904"/>
    </source>
</evidence>
<evidence type="ECO:0000313" key="19">
    <source>
        <dbReference type="EMBL" id="QIF89531.1"/>
    </source>
</evidence>
<evidence type="ECO:0000256" key="14">
    <source>
        <dbReference type="ARBA" id="ARBA00041592"/>
    </source>
</evidence>
<evidence type="ECO:0000313" key="20">
    <source>
        <dbReference type="Proteomes" id="UP000501338"/>
    </source>
</evidence>
<dbReference type="PANTHER" id="PTHR47707">
    <property type="entry name" value="8-OXO-DGTP DIPHOSPHATASE"/>
    <property type="match status" value="1"/>
</dbReference>
<dbReference type="EMBL" id="CP047340">
    <property type="protein sequence ID" value="QIF89531.1"/>
    <property type="molecule type" value="Genomic_DNA"/>
</dbReference>
<sequence>MTKKTIYVVAAAMYNEKNEIFCALRSQKMSLPGLWEFPGGKIEPGETPEEALKREIQEELGCEILVQAHIDTHLHEYENINVNLSVYKSVLQSGKIQLYEHEKGMWTPISELLTLNWAPADISAVEKILKEESRNA</sequence>
<comment type="catalytic activity">
    <reaction evidence="10">
        <text>8-oxo-dGTP + H2O = 8-oxo-dGMP + diphosphate + H(+)</text>
        <dbReference type="Rhea" id="RHEA:31575"/>
        <dbReference type="ChEBI" id="CHEBI:15377"/>
        <dbReference type="ChEBI" id="CHEBI:15378"/>
        <dbReference type="ChEBI" id="CHEBI:33019"/>
        <dbReference type="ChEBI" id="CHEBI:63224"/>
        <dbReference type="ChEBI" id="CHEBI:77896"/>
        <dbReference type="EC" id="3.6.1.55"/>
    </reaction>
</comment>
<evidence type="ECO:0000256" key="8">
    <source>
        <dbReference type="ARBA" id="ARBA00022842"/>
    </source>
</evidence>
<dbReference type="InterPro" id="IPR000086">
    <property type="entry name" value="NUDIX_hydrolase_dom"/>
</dbReference>
<dbReference type="SUPFAM" id="SSF55811">
    <property type="entry name" value="Nudix"/>
    <property type="match status" value="1"/>
</dbReference>